<name>B8AD97_ORYSI</name>
<dbReference type="Proteomes" id="UP000007015">
    <property type="component" value="Chromosome 1"/>
</dbReference>
<keyword evidence="3" id="KW-1185">Reference proteome</keyword>
<reference evidence="2 3" key="1">
    <citation type="journal article" date="2005" name="PLoS Biol.">
        <title>The genomes of Oryza sativa: a history of duplications.</title>
        <authorList>
            <person name="Yu J."/>
            <person name="Wang J."/>
            <person name="Lin W."/>
            <person name="Li S."/>
            <person name="Li H."/>
            <person name="Zhou J."/>
            <person name="Ni P."/>
            <person name="Dong W."/>
            <person name="Hu S."/>
            <person name="Zeng C."/>
            <person name="Zhang J."/>
            <person name="Zhang Y."/>
            <person name="Li R."/>
            <person name="Xu Z."/>
            <person name="Li S."/>
            <person name="Li X."/>
            <person name="Zheng H."/>
            <person name="Cong L."/>
            <person name="Lin L."/>
            <person name="Yin J."/>
            <person name="Geng J."/>
            <person name="Li G."/>
            <person name="Shi J."/>
            <person name="Liu J."/>
            <person name="Lv H."/>
            <person name="Li J."/>
            <person name="Wang J."/>
            <person name="Deng Y."/>
            <person name="Ran L."/>
            <person name="Shi X."/>
            <person name="Wang X."/>
            <person name="Wu Q."/>
            <person name="Li C."/>
            <person name="Ren X."/>
            <person name="Wang J."/>
            <person name="Wang X."/>
            <person name="Li D."/>
            <person name="Liu D."/>
            <person name="Zhang X."/>
            <person name="Ji Z."/>
            <person name="Zhao W."/>
            <person name="Sun Y."/>
            <person name="Zhang Z."/>
            <person name="Bao J."/>
            <person name="Han Y."/>
            <person name="Dong L."/>
            <person name="Ji J."/>
            <person name="Chen P."/>
            <person name="Wu S."/>
            <person name="Liu J."/>
            <person name="Xiao Y."/>
            <person name="Bu D."/>
            <person name="Tan J."/>
            <person name="Yang L."/>
            <person name="Ye C."/>
            <person name="Zhang J."/>
            <person name="Xu J."/>
            <person name="Zhou Y."/>
            <person name="Yu Y."/>
            <person name="Zhang B."/>
            <person name="Zhuang S."/>
            <person name="Wei H."/>
            <person name="Liu B."/>
            <person name="Lei M."/>
            <person name="Yu H."/>
            <person name="Li Y."/>
            <person name="Xu H."/>
            <person name="Wei S."/>
            <person name="He X."/>
            <person name="Fang L."/>
            <person name="Zhang Z."/>
            <person name="Zhang Y."/>
            <person name="Huang X."/>
            <person name="Su Z."/>
            <person name="Tong W."/>
            <person name="Li J."/>
            <person name="Tong Z."/>
            <person name="Li S."/>
            <person name="Ye J."/>
            <person name="Wang L."/>
            <person name="Fang L."/>
            <person name="Lei T."/>
            <person name="Chen C."/>
            <person name="Chen H."/>
            <person name="Xu Z."/>
            <person name="Li H."/>
            <person name="Huang H."/>
            <person name="Zhang F."/>
            <person name="Xu H."/>
            <person name="Li N."/>
            <person name="Zhao C."/>
            <person name="Li S."/>
            <person name="Dong L."/>
            <person name="Huang Y."/>
            <person name="Li L."/>
            <person name="Xi Y."/>
            <person name="Qi Q."/>
            <person name="Li W."/>
            <person name="Zhang B."/>
            <person name="Hu W."/>
            <person name="Zhang Y."/>
            <person name="Tian X."/>
            <person name="Jiao Y."/>
            <person name="Liang X."/>
            <person name="Jin J."/>
            <person name="Gao L."/>
            <person name="Zheng W."/>
            <person name="Hao B."/>
            <person name="Liu S."/>
            <person name="Wang W."/>
            <person name="Yuan L."/>
            <person name="Cao M."/>
            <person name="McDermott J."/>
            <person name="Samudrala R."/>
            <person name="Wang J."/>
            <person name="Wong G.K."/>
            <person name="Yang H."/>
        </authorList>
    </citation>
    <scope>NUCLEOTIDE SEQUENCE [LARGE SCALE GENOMIC DNA]</scope>
    <source>
        <strain evidence="3">cv. 93-11</strain>
    </source>
</reference>
<evidence type="ECO:0000313" key="2">
    <source>
        <dbReference type="EMBL" id="EEC69944.1"/>
    </source>
</evidence>
<organism evidence="2 3">
    <name type="scientific">Oryza sativa subsp. indica</name>
    <name type="common">Rice</name>
    <dbReference type="NCBI Taxonomy" id="39946"/>
    <lineage>
        <taxon>Eukaryota</taxon>
        <taxon>Viridiplantae</taxon>
        <taxon>Streptophyta</taxon>
        <taxon>Embryophyta</taxon>
        <taxon>Tracheophyta</taxon>
        <taxon>Spermatophyta</taxon>
        <taxon>Magnoliopsida</taxon>
        <taxon>Liliopsida</taxon>
        <taxon>Poales</taxon>
        <taxon>Poaceae</taxon>
        <taxon>BOP clade</taxon>
        <taxon>Oryzoideae</taxon>
        <taxon>Oryzeae</taxon>
        <taxon>Oryzinae</taxon>
        <taxon>Oryza</taxon>
        <taxon>Oryza sativa</taxon>
    </lineage>
</organism>
<feature type="region of interest" description="Disordered" evidence="1">
    <location>
        <begin position="25"/>
        <end position="46"/>
    </location>
</feature>
<gene>
    <name evidence="2" type="ORF">OsI_00395</name>
</gene>
<evidence type="ECO:0000313" key="3">
    <source>
        <dbReference type="Proteomes" id="UP000007015"/>
    </source>
</evidence>
<sequence length="59" mass="6761">MARNACRNLHGYLLRGLLQPGHELRVDLSDRPSSRRRSHREPVSMEDAVHAASLGMEYF</sequence>
<proteinExistence type="predicted"/>
<dbReference type="AlphaFoldDB" id="B8AD97"/>
<dbReference type="HOGENOM" id="CLU_2965072_0_0_1"/>
<evidence type="ECO:0000256" key="1">
    <source>
        <dbReference type="SAM" id="MobiDB-lite"/>
    </source>
</evidence>
<accession>B8AD97</accession>
<dbReference type="Gramene" id="BGIOSGA002394-TA">
    <property type="protein sequence ID" value="BGIOSGA002394-PA"/>
    <property type="gene ID" value="BGIOSGA002394"/>
</dbReference>
<dbReference type="EMBL" id="CM000126">
    <property type="protein sequence ID" value="EEC69944.1"/>
    <property type="molecule type" value="Genomic_DNA"/>
</dbReference>
<protein>
    <submittedName>
        <fullName evidence="2">Uncharacterized protein</fullName>
    </submittedName>
</protein>